<dbReference type="CDD" id="cd00267">
    <property type="entry name" value="ABC_ATPase"/>
    <property type="match status" value="1"/>
</dbReference>
<dbReference type="InterPro" id="IPR003959">
    <property type="entry name" value="ATPase_AAA_core"/>
</dbReference>
<dbReference type="AlphaFoldDB" id="A0A1H8I0F7"/>
<reference evidence="2 3" key="1">
    <citation type="submission" date="2016-10" db="EMBL/GenBank/DDBJ databases">
        <authorList>
            <person name="de Groot N.N."/>
        </authorList>
    </citation>
    <scope>NUCLEOTIDE SEQUENCE [LARGE SCALE GENOMIC DNA]</scope>
    <source>
        <strain evidence="2 3">DSM 16213</strain>
    </source>
</reference>
<proteinExistence type="predicted"/>
<dbReference type="RefSeq" id="WP_089904967.1">
    <property type="nucleotide sequence ID" value="NZ_FOCI01000023.1"/>
</dbReference>
<gene>
    <name evidence="2" type="ORF">SAMN04488003_1239</name>
</gene>
<dbReference type="Pfam" id="PF13175">
    <property type="entry name" value="AAA_15"/>
    <property type="match status" value="1"/>
</dbReference>
<dbReference type="PANTHER" id="PTHR43581:SF3">
    <property type="entry name" value="AAA+ ATPASE DOMAIN-CONTAINING PROTEIN"/>
    <property type="match status" value="1"/>
</dbReference>
<dbReference type="InterPro" id="IPR003593">
    <property type="entry name" value="AAA+_ATPase"/>
</dbReference>
<dbReference type="SMART" id="SM00382">
    <property type="entry name" value="AAA"/>
    <property type="match status" value="1"/>
</dbReference>
<dbReference type="Pfam" id="PF13304">
    <property type="entry name" value="AAA_21"/>
    <property type="match status" value="1"/>
</dbReference>
<dbReference type="OrthoDB" id="9789856at2"/>
<dbReference type="SUPFAM" id="SSF52540">
    <property type="entry name" value="P-loop containing nucleoside triphosphate hydrolases"/>
    <property type="match status" value="1"/>
</dbReference>
<evidence type="ECO:0000259" key="1">
    <source>
        <dbReference type="SMART" id="SM00382"/>
    </source>
</evidence>
<dbReference type="InterPro" id="IPR027417">
    <property type="entry name" value="P-loop_NTPase"/>
</dbReference>
<organism evidence="2 3">
    <name type="scientific">Loktanella fryxellensis</name>
    <dbReference type="NCBI Taxonomy" id="245187"/>
    <lineage>
        <taxon>Bacteria</taxon>
        <taxon>Pseudomonadati</taxon>
        <taxon>Pseudomonadota</taxon>
        <taxon>Alphaproteobacteria</taxon>
        <taxon>Rhodobacterales</taxon>
        <taxon>Roseobacteraceae</taxon>
        <taxon>Loktanella</taxon>
    </lineage>
</organism>
<accession>A0A1H8I0F7</accession>
<dbReference type="GO" id="GO:0016887">
    <property type="term" value="F:ATP hydrolysis activity"/>
    <property type="evidence" value="ECO:0007669"/>
    <property type="project" value="InterPro"/>
</dbReference>
<dbReference type="GO" id="GO:0005524">
    <property type="term" value="F:ATP binding"/>
    <property type="evidence" value="ECO:0007669"/>
    <property type="project" value="InterPro"/>
</dbReference>
<dbReference type="InterPro" id="IPR051396">
    <property type="entry name" value="Bact_Antivir_Def_Nuclease"/>
</dbReference>
<dbReference type="STRING" id="245187.SAMN04488003_1239"/>
<sequence length="547" mass="62685">MRIDWLWIGEYKNLRDLTIDFSQDHLITVLIGRNGTGKSNVLEALTEIFRDLLMGADRQGKKNVPSFKYRISYEIDGSWIVIDADPNRKEAYQTKTISKKDQPEPYPVGATFDELTGASISRSKLLGEESVHLPRFLFGYYSGESERMKDVFRAYLKSYDDKLIKNNDPGLKRMFFAEPVHSNFVLLSFIVNNKKQTDEFLQKQLGLEEGGIESVLFVLKQPYWHSKNSSGGDSRFWNSKGIVRDFLAKLYEISLAPIRIKRRELYDVRRSRTLEYLYLFAKDIDALRELAKGKTSAEFFRDLESTHVSDLIEEVRIRVKLKKNDGSVTFRELSEGEQQLLTVLGLLQFTSAEESLFLLDEPDTHLNPRWSVDYIQHIRDFLKDDKDDNQSSHVLLATHNPIAVAELKKEQVQILHRDPETMEITAEEPKVDPIGMGYAGVITSELFGLNAALDTHTQKKLEEQRILSTNSKMTEIEKARLTELNSELEGLGFRHQMRDPVFTEYIAARASISDSDQTKPKNTRLDIQDARALVESALKRSSAGGEE</sequence>
<dbReference type="EMBL" id="FOCI01000023">
    <property type="protein sequence ID" value="SEN61605.1"/>
    <property type="molecule type" value="Genomic_DNA"/>
</dbReference>
<dbReference type="Proteomes" id="UP000199585">
    <property type="component" value="Unassembled WGS sequence"/>
</dbReference>
<evidence type="ECO:0000313" key="2">
    <source>
        <dbReference type="EMBL" id="SEN61605.1"/>
    </source>
</evidence>
<dbReference type="InterPro" id="IPR041685">
    <property type="entry name" value="AAA_GajA/Old/RecF-like"/>
</dbReference>
<evidence type="ECO:0000313" key="3">
    <source>
        <dbReference type="Proteomes" id="UP000199585"/>
    </source>
</evidence>
<dbReference type="Gene3D" id="3.40.50.300">
    <property type="entry name" value="P-loop containing nucleotide triphosphate hydrolases"/>
    <property type="match status" value="1"/>
</dbReference>
<feature type="domain" description="AAA+ ATPase" evidence="1">
    <location>
        <begin position="24"/>
        <end position="420"/>
    </location>
</feature>
<dbReference type="PANTHER" id="PTHR43581">
    <property type="entry name" value="ATP/GTP PHOSPHATASE"/>
    <property type="match status" value="1"/>
</dbReference>
<protein>
    <submittedName>
        <fullName evidence="2">AAA domain-containing protein, putative AbiEii toxin, Type IV TA system</fullName>
    </submittedName>
</protein>
<name>A0A1H8I0F7_9RHOB</name>
<keyword evidence="3" id="KW-1185">Reference proteome</keyword>